<dbReference type="InterPro" id="IPR036890">
    <property type="entry name" value="HATPase_C_sf"/>
</dbReference>
<organism evidence="16 17">
    <name type="scientific">Wenyingzhuangia gilva</name>
    <dbReference type="NCBI Taxonomy" id="3057677"/>
    <lineage>
        <taxon>Bacteria</taxon>
        <taxon>Pseudomonadati</taxon>
        <taxon>Bacteroidota</taxon>
        <taxon>Flavobacteriia</taxon>
        <taxon>Flavobacteriales</taxon>
        <taxon>Flavobacteriaceae</taxon>
        <taxon>Wenyingzhuangia</taxon>
    </lineage>
</organism>
<dbReference type="PANTHER" id="PTHR45528:SF1">
    <property type="entry name" value="SENSOR HISTIDINE KINASE CPXA"/>
    <property type="match status" value="1"/>
</dbReference>
<dbReference type="GO" id="GO:0016301">
    <property type="term" value="F:kinase activity"/>
    <property type="evidence" value="ECO:0007669"/>
    <property type="project" value="UniProtKB-KW"/>
</dbReference>
<evidence type="ECO:0000256" key="1">
    <source>
        <dbReference type="ARBA" id="ARBA00000085"/>
    </source>
</evidence>
<proteinExistence type="predicted"/>
<keyword evidence="12" id="KW-0902">Two-component regulatory system</keyword>
<dbReference type="EC" id="2.7.13.3" evidence="3"/>
<keyword evidence="4" id="KW-1003">Cell membrane</keyword>
<evidence type="ECO:0000256" key="10">
    <source>
        <dbReference type="ARBA" id="ARBA00022840"/>
    </source>
</evidence>
<dbReference type="Proteomes" id="UP001168642">
    <property type="component" value="Unassembled WGS sequence"/>
</dbReference>
<dbReference type="CDD" id="cd00082">
    <property type="entry name" value="HisKA"/>
    <property type="match status" value="1"/>
</dbReference>
<dbReference type="SUPFAM" id="SSF55874">
    <property type="entry name" value="ATPase domain of HSP90 chaperone/DNA topoisomerase II/histidine kinase"/>
    <property type="match status" value="1"/>
</dbReference>
<keyword evidence="10" id="KW-0067">ATP-binding</keyword>
<feature type="transmembrane region" description="Helical" evidence="14">
    <location>
        <begin position="7"/>
        <end position="30"/>
    </location>
</feature>
<keyword evidence="9 16" id="KW-0418">Kinase</keyword>
<dbReference type="InterPro" id="IPR005467">
    <property type="entry name" value="His_kinase_dom"/>
</dbReference>
<dbReference type="InterPro" id="IPR003661">
    <property type="entry name" value="HisK_dim/P_dom"/>
</dbReference>
<evidence type="ECO:0000256" key="4">
    <source>
        <dbReference type="ARBA" id="ARBA00022475"/>
    </source>
</evidence>
<keyword evidence="7 14" id="KW-0812">Transmembrane</keyword>
<evidence type="ECO:0000256" key="9">
    <source>
        <dbReference type="ARBA" id="ARBA00022777"/>
    </source>
</evidence>
<reference evidence="16" key="1">
    <citation type="submission" date="2023-07" db="EMBL/GenBank/DDBJ databases">
        <title>Wenyingzhuangia sp. chi5 genome sequencing and assembly.</title>
        <authorList>
            <person name="Park S."/>
        </authorList>
    </citation>
    <scope>NUCLEOTIDE SEQUENCE</scope>
    <source>
        <strain evidence="16">Chi5</strain>
    </source>
</reference>
<evidence type="ECO:0000256" key="2">
    <source>
        <dbReference type="ARBA" id="ARBA00004651"/>
    </source>
</evidence>
<accession>A0ABT8VU80</accession>
<evidence type="ECO:0000256" key="14">
    <source>
        <dbReference type="SAM" id="Phobius"/>
    </source>
</evidence>
<evidence type="ECO:0000256" key="7">
    <source>
        <dbReference type="ARBA" id="ARBA00022692"/>
    </source>
</evidence>
<keyword evidence="13 14" id="KW-0472">Membrane</keyword>
<evidence type="ECO:0000256" key="3">
    <source>
        <dbReference type="ARBA" id="ARBA00012438"/>
    </source>
</evidence>
<keyword evidence="8" id="KW-0547">Nucleotide-binding</keyword>
<dbReference type="Pfam" id="PF02518">
    <property type="entry name" value="HATPase_c"/>
    <property type="match status" value="1"/>
</dbReference>
<evidence type="ECO:0000313" key="17">
    <source>
        <dbReference type="Proteomes" id="UP001168642"/>
    </source>
</evidence>
<dbReference type="PROSITE" id="PS50109">
    <property type="entry name" value="HIS_KIN"/>
    <property type="match status" value="1"/>
</dbReference>
<gene>
    <name evidence="16" type="ORF">QVZ41_11860</name>
</gene>
<evidence type="ECO:0000256" key="13">
    <source>
        <dbReference type="ARBA" id="ARBA00023136"/>
    </source>
</evidence>
<dbReference type="SMART" id="SM00387">
    <property type="entry name" value="HATPase_c"/>
    <property type="match status" value="1"/>
</dbReference>
<comment type="subcellular location">
    <subcellularLocation>
        <location evidence="2">Cell membrane</location>
        <topology evidence="2">Multi-pass membrane protein</topology>
    </subcellularLocation>
</comment>
<sequence length="456" mass="53221">MKIRNKIVLYFTTTVIALSATSLTIVYFLFAEYREEEFQQQQKKKIEFTVKQIAKYKIMSENLAHIMDELTIHDFYDEKMLIYDGQKKLIFSSIDDLPINKHKTILKKLSVSKDWIETKEENYDLIGLYTEYNHKGFYAISKAYDAFGYSKMYFLKTVLIGIFAFITLVIVLISLYISNKISKPLTVLSEKLSKFDLGNESIMQLEVETSSYELTHLTNRFNELIKRTNETFAFQKHTTHHISHQLKTPIAILVSELERINLYNNIDEIKPEIEAQINRAKFLGNIINVLLEISKVESGQKIKEQSFRADELIFDIMDELIIVYPNFNFEINYEPNNIEEKSLIIKGNKMLVRQAFMNLMVNAVNYAHYSKSEIKLDCTSNEHLKVSFLNHGTPILKEEQKYLFKHFFRGENSRNKAGFGLGLVLTKKIIDLSNGNITYDSPFDNLNVFEVNFPLR</sequence>
<comment type="caution">
    <text evidence="16">The sequence shown here is derived from an EMBL/GenBank/DDBJ whole genome shotgun (WGS) entry which is preliminary data.</text>
</comment>
<evidence type="ECO:0000256" key="11">
    <source>
        <dbReference type="ARBA" id="ARBA00022989"/>
    </source>
</evidence>
<protein>
    <recommendedName>
        <fullName evidence="3">histidine kinase</fullName>
        <ecNumber evidence="3">2.7.13.3</ecNumber>
    </recommendedName>
</protein>
<keyword evidence="5" id="KW-0597">Phosphoprotein</keyword>
<dbReference type="InterPro" id="IPR050398">
    <property type="entry name" value="HssS/ArlS-like"/>
</dbReference>
<dbReference type="RefSeq" id="WP_302884807.1">
    <property type="nucleotide sequence ID" value="NZ_JAUMIT010000006.1"/>
</dbReference>
<evidence type="ECO:0000256" key="5">
    <source>
        <dbReference type="ARBA" id="ARBA00022553"/>
    </source>
</evidence>
<name>A0ABT8VU80_9FLAO</name>
<evidence type="ECO:0000313" key="16">
    <source>
        <dbReference type="EMBL" id="MDO3695535.1"/>
    </source>
</evidence>
<evidence type="ECO:0000259" key="15">
    <source>
        <dbReference type="PROSITE" id="PS50109"/>
    </source>
</evidence>
<evidence type="ECO:0000256" key="8">
    <source>
        <dbReference type="ARBA" id="ARBA00022741"/>
    </source>
</evidence>
<dbReference type="Gene3D" id="1.10.287.130">
    <property type="match status" value="1"/>
</dbReference>
<dbReference type="PANTHER" id="PTHR45528">
    <property type="entry name" value="SENSOR HISTIDINE KINASE CPXA"/>
    <property type="match status" value="1"/>
</dbReference>
<comment type="catalytic activity">
    <reaction evidence="1">
        <text>ATP + protein L-histidine = ADP + protein N-phospho-L-histidine.</text>
        <dbReference type="EC" id="2.7.13.3"/>
    </reaction>
</comment>
<keyword evidence="6" id="KW-0808">Transferase</keyword>
<dbReference type="SUPFAM" id="SSF47384">
    <property type="entry name" value="Homodimeric domain of signal transducing histidine kinase"/>
    <property type="match status" value="1"/>
</dbReference>
<dbReference type="EMBL" id="JAUMIT010000006">
    <property type="protein sequence ID" value="MDO3695535.1"/>
    <property type="molecule type" value="Genomic_DNA"/>
</dbReference>
<keyword evidence="17" id="KW-1185">Reference proteome</keyword>
<dbReference type="InterPro" id="IPR036097">
    <property type="entry name" value="HisK_dim/P_sf"/>
</dbReference>
<evidence type="ECO:0000256" key="12">
    <source>
        <dbReference type="ARBA" id="ARBA00023012"/>
    </source>
</evidence>
<dbReference type="Gene3D" id="3.30.565.10">
    <property type="entry name" value="Histidine kinase-like ATPase, C-terminal domain"/>
    <property type="match status" value="1"/>
</dbReference>
<keyword evidence="11 14" id="KW-1133">Transmembrane helix</keyword>
<feature type="transmembrane region" description="Helical" evidence="14">
    <location>
        <begin position="153"/>
        <end position="177"/>
    </location>
</feature>
<dbReference type="InterPro" id="IPR003594">
    <property type="entry name" value="HATPase_dom"/>
</dbReference>
<feature type="domain" description="Histidine kinase" evidence="15">
    <location>
        <begin position="241"/>
        <end position="456"/>
    </location>
</feature>
<evidence type="ECO:0000256" key="6">
    <source>
        <dbReference type="ARBA" id="ARBA00022679"/>
    </source>
</evidence>